<comment type="caution">
    <text evidence="2">The sequence shown here is derived from an EMBL/GenBank/DDBJ whole genome shotgun (WGS) entry which is preliminary data.</text>
</comment>
<reference evidence="2" key="1">
    <citation type="submission" date="2023-08" db="EMBL/GenBank/DDBJ databases">
        <title>Draft sequence of the Babesia gibsoni genome.</title>
        <authorList>
            <person name="Yamagishi J.Y."/>
            <person name="Xuan X.X."/>
        </authorList>
    </citation>
    <scope>NUCLEOTIDE SEQUENCE</scope>
    <source>
        <strain evidence="2">Azabu</strain>
    </source>
</reference>
<sequence length="223" mass="24840">MIKIVLDGSVFQHEIKGDMCSIIDAADMAVKNSAMSFNSISAFPQQWNLYAKDISLPLEECEKNGDILQSIDMKEGDSLYVFRNYQAYQDPLYAAEYLKMFTKQFGERIRPATHKNQTKKKKHGSKRKNRASRANDNEVVLSSVGSLAKTIISGALSRVLEQESVKITDDAPVSDSGEVGEKPQKGGDILGQMDAIMSMLSVIGKPMLESYLQEATKEYKEDL</sequence>
<proteinExistence type="predicted"/>
<keyword evidence="3" id="KW-1185">Reference proteome</keyword>
<organism evidence="2 3">
    <name type="scientific">Babesia gibsoni</name>
    <dbReference type="NCBI Taxonomy" id="33632"/>
    <lineage>
        <taxon>Eukaryota</taxon>
        <taxon>Sar</taxon>
        <taxon>Alveolata</taxon>
        <taxon>Apicomplexa</taxon>
        <taxon>Aconoidasida</taxon>
        <taxon>Piroplasmida</taxon>
        <taxon>Babesiidae</taxon>
        <taxon>Babesia</taxon>
    </lineage>
</organism>
<evidence type="ECO:0000313" key="2">
    <source>
        <dbReference type="EMBL" id="KAK1443406.1"/>
    </source>
</evidence>
<feature type="region of interest" description="Disordered" evidence="1">
    <location>
        <begin position="109"/>
        <end position="136"/>
    </location>
</feature>
<dbReference type="EMBL" id="JAVEPI010000002">
    <property type="protein sequence ID" value="KAK1443406.1"/>
    <property type="molecule type" value="Genomic_DNA"/>
</dbReference>
<feature type="compositionally biased region" description="Basic residues" evidence="1">
    <location>
        <begin position="111"/>
        <end position="131"/>
    </location>
</feature>
<evidence type="ECO:0000313" key="3">
    <source>
        <dbReference type="Proteomes" id="UP001230268"/>
    </source>
</evidence>
<evidence type="ECO:0000256" key="1">
    <source>
        <dbReference type="SAM" id="MobiDB-lite"/>
    </source>
</evidence>
<dbReference type="AlphaFoldDB" id="A0AAD8LQF8"/>
<gene>
    <name evidence="2" type="ORF">BgAZ_202820</name>
</gene>
<accession>A0AAD8LQF8</accession>
<dbReference type="Proteomes" id="UP001230268">
    <property type="component" value="Unassembled WGS sequence"/>
</dbReference>
<protein>
    <submittedName>
        <fullName evidence="2">Uncharacterized protein</fullName>
    </submittedName>
</protein>
<name>A0AAD8LQF8_BABGI</name>